<comment type="caution">
    <text evidence="2">The sequence shown here is derived from an EMBL/GenBank/DDBJ whole genome shotgun (WGS) entry which is preliminary data.</text>
</comment>
<keyword evidence="3" id="KW-1185">Reference proteome</keyword>
<evidence type="ECO:0000313" key="2">
    <source>
        <dbReference type="EMBL" id="MBL0704988.1"/>
    </source>
</evidence>
<dbReference type="InterPro" id="IPR045632">
    <property type="entry name" value="DUF6314"/>
</dbReference>
<dbReference type="EMBL" id="JAERRC010000015">
    <property type="protein sequence ID" value="MBL0704988.1"/>
    <property type="molecule type" value="Genomic_DNA"/>
</dbReference>
<proteinExistence type="predicted"/>
<reference evidence="2 3" key="1">
    <citation type="submission" date="2021-01" db="EMBL/GenBank/DDBJ databases">
        <title>Genome public.</title>
        <authorList>
            <person name="Liu C."/>
            <person name="Sun Q."/>
        </authorList>
    </citation>
    <scope>NUCLEOTIDE SEQUENCE [LARGE SCALE GENOMIC DNA]</scope>
    <source>
        <strain evidence="2 3">JC656</strain>
    </source>
</reference>
<sequence length="148" mass="16557">MLYPVPDLRAYLEGSWSVERRLLDRATGAEGAFTGTVTFSALSADDDGALDQREDGTVRWGTHEGHAFREYVWRPGASPGSMDVFFPDGRPFHTVDLTGASADGSHWCSPDDYRVHYEAVGPDELRYTWDVRGPAKDLLLDTTLRRIH</sequence>
<dbReference type="Proteomes" id="UP000639051">
    <property type="component" value="Unassembled WGS sequence"/>
</dbReference>
<dbReference type="Pfam" id="PF19834">
    <property type="entry name" value="DUF6314"/>
    <property type="match status" value="1"/>
</dbReference>
<gene>
    <name evidence="2" type="ORF">JJE72_05640</name>
</gene>
<evidence type="ECO:0000313" key="3">
    <source>
        <dbReference type="Proteomes" id="UP000639051"/>
    </source>
</evidence>
<accession>A0ABS1K0J1</accession>
<evidence type="ECO:0000259" key="1">
    <source>
        <dbReference type="Pfam" id="PF19834"/>
    </source>
</evidence>
<protein>
    <recommendedName>
        <fullName evidence="1">DUF6314 domain-containing protein</fullName>
    </recommendedName>
</protein>
<name>A0ABS1K0J1_9MICC</name>
<organism evidence="2 3">
    <name type="scientific">Sinomonas cellulolyticus</name>
    <dbReference type="NCBI Taxonomy" id="2801916"/>
    <lineage>
        <taxon>Bacteria</taxon>
        <taxon>Bacillati</taxon>
        <taxon>Actinomycetota</taxon>
        <taxon>Actinomycetes</taxon>
        <taxon>Micrococcales</taxon>
        <taxon>Micrococcaceae</taxon>
        <taxon>Sinomonas</taxon>
    </lineage>
</organism>
<feature type="domain" description="DUF6314" evidence="1">
    <location>
        <begin position="12"/>
        <end position="146"/>
    </location>
</feature>